<name>A0A1I1ZD93_9BURK</name>
<dbReference type="AlphaFoldDB" id="A0A1I1ZD93"/>
<sequence length="218" mass="23991">MPSWLFAHIKAVARCATPVMVVLSAHAASQGEQIVQSLLECSPKYFAEVRTSAAISSAGYTFTPKGRLVVPNSRDELGSGYRVMGKRSIELGGLTVVGMYDLHRKANTFEMLDWGLLVRGDPASLVQILNDLLPAERALESDKLLGFARVDRTTIKTWPTWSTQKPLPTPRPVEFGDLELVAEVTVADEDIPNVSRIGCSLQGVFPPFVLRQRRPDID</sequence>
<dbReference type="EMBL" id="FONX01000001">
    <property type="protein sequence ID" value="SFE28473.1"/>
    <property type="molecule type" value="Genomic_DNA"/>
</dbReference>
<keyword evidence="1" id="KW-0732">Signal</keyword>
<proteinExistence type="predicted"/>
<dbReference type="STRING" id="1177982.SAMN04489711_10110"/>
<evidence type="ECO:0000313" key="3">
    <source>
        <dbReference type="Proteomes" id="UP000199119"/>
    </source>
</evidence>
<evidence type="ECO:0000256" key="1">
    <source>
        <dbReference type="SAM" id="SignalP"/>
    </source>
</evidence>
<feature type="signal peptide" evidence="1">
    <location>
        <begin position="1"/>
        <end position="27"/>
    </location>
</feature>
<dbReference type="RefSeq" id="WP_139222745.1">
    <property type="nucleotide sequence ID" value="NZ_FONX01000001.1"/>
</dbReference>
<dbReference type="OrthoDB" id="7064603at2"/>
<evidence type="ECO:0000313" key="2">
    <source>
        <dbReference type="EMBL" id="SFE28473.1"/>
    </source>
</evidence>
<protein>
    <submittedName>
        <fullName evidence="2">Uncharacterized protein</fullName>
    </submittedName>
</protein>
<reference evidence="3" key="1">
    <citation type="submission" date="2016-10" db="EMBL/GenBank/DDBJ databases">
        <authorList>
            <person name="Varghese N."/>
            <person name="Submissions S."/>
        </authorList>
    </citation>
    <scope>NUCLEOTIDE SEQUENCE [LARGE SCALE GENOMIC DNA]</scope>
    <source>
        <strain evidence="3">DSM 27981</strain>
    </source>
</reference>
<accession>A0A1I1ZD93</accession>
<gene>
    <name evidence="2" type="ORF">SAMN04489711_10110</name>
</gene>
<feature type="chain" id="PRO_5011452741" evidence="1">
    <location>
        <begin position="28"/>
        <end position="218"/>
    </location>
</feature>
<organism evidence="2 3">
    <name type="scientific">Paracidovorax wautersii</name>
    <dbReference type="NCBI Taxonomy" id="1177982"/>
    <lineage>
        <taxon>Bacteria</taxon>
        <taxon>Pseudomonadati</taxon>
        <taxon>Pseudomonadota</taxon>
        <taxon>Betaproteobacteria</taxon>
        <taxon>Burkholderiales</taxon>
        <taxon>Comamonadaceae</taxon>
        <taxon>Paracidovorax</taxon>
    </lineage>
</organism>
<keyword evidence="3" id="KW-1185">Reference proteome</keyword>
<dbReference type="Proteomes" id="UP000199119">
    <property type="component" value="Unassembled WGS sequence"/>
</dbReference>